<gene>
    <name evidence="3" type="ORF">GSI_08452</name>
</gene>
<dbReference type="STRING" id="1077348.A0A2G8S4D0"/>
<feature type="region of interest" description="Disordered" evidence="1">
    <location>
        <begin position="204"/>
        <end position="254"/>
    </location>
</feature>
<feature type="domain" description="BTB" evidence="2">
    <location>
        <begin position="273"/>
        <end position="339"/>
    </location>
</feature>
<dbReference type="SUPFAM" id="SSF54695">
    <property type="entry name" value="POZ domain"/>
    <property type="match status" value="1"/>
</dbReference>
<sequence>MGYKLFRDRSVQLSGNPNAWSELMQWAEFHHSSIINATLACYLHKKDTIPDITSKYLLQLSLHYRDDPSLPIETKFELRGAHFSSKDAPDTAPLYKMVFDTRPGAVAMAKRDIGERLYWGTGAYLLMVRFRPHQLVFGTDGIPFWKHFGIDRLHANAHPACRNPLDQLEENLMEGRKMKFCCGKLEGLPTCCCVWAPTEAERRLPTMQSESTRASDIPSQVSAGSKRLRDNDTSQKNNAPKRPKSEPGLSTPTLRRDDNDAFWYDDTFWCHDGDVVVRVPGEWTLFKLHRSRLQSQCSYFNALFDAQDVKVAGFFQECPMYDTPLEVTAKAFKDLLKAIEDPHEVFESMLSRSQTVALLETAHTLSCNSVARQAANRLRDLWDSSRIPTKAGPEDDRSYTTTITTIRLAREYEIPEVLKRAFYELLSSKDYWAAYRTDRASIELSDRDKERLAYGRAILSEVWVEFILEVPEAGAVRRLSDERCCYGYSERGPNWRSAIVERGDLRLGAMDPLRYNVVERNRGYLKGEGWCEGCLRNKEDAWEAKRTEWWGLLDELFGL</sequence>
<dbReference type="PROSITE" id="PS50097">
    <property type="entry name" value="BTB"/>
    <property type="match status" value="1"/>
</dbReference>
<name>A0A2G8S4D0_9APHY</name>
<feature type="compositionally biased region" description="Polar residues" evidence="1">
    <location>
        <begin position="206"/>
        <end position="223"/>
    </location>
</feature>
<dbReference type="AlphaFoldDB" id="A0A2G8S4D0"/>
<evidence type="ECO:0000259" key="2">
    <source>
        <dbReference type="PROSITE" id="PS50097"/>
    </source>
</evidence>
<evidence type="ECO:0000313" key="4">
    <source>
        <dbReference type="Proteomes" id="UP000230002"/>
    </source>
</evidence>
<keyword evidence="4" id="KW-1185">Reference proteome</keyword>
<dbReference type="Gene3D" id="3.30.710.10">
    <property type="entry name" value="Potassium Channel Kv1.1, Chain A"/>
    <property type="match status" value="1"/>
</dbReference>
<dbReference type="InterPro" id="IPR000210">
    <property type="entry name" value="BTB/POZ_dom"/>
</dbReference>
<dbReference type="OrthoDB" id="2945048at2759"/>
<reference evidence="3 4" key="1">
    <citation type="journal article" date="2015" name="Sci. Rep.">
        <title>Chromosome-level genome map provides insights into diverse defense mechanisms in the medicinal fungus Ganoderma sinense.</title>
        <authorList>
            <person name="Zhu Y."/>
            <person name="Xu J."/>
            <person name="Sun C."/>
            <person name="Zhou S."/>
            <person name="Xu H."/>
            <person name="Nelson D.R."/>
            <person name="Qian J."/>
            <person name="Song J."/>
            <person name="Luo H."/>
            <person name="Xiang L."/>
            <person name="Li Y."/>
            <person name="Xu Z."/>
            <person name="Ji A."/>
            <person name="Wang L."/>
            <person name="Lu S."/>
            <person name="Hayward A."/>
            <person name="Sun W."/>
            <person name="Li X."/>
            <person name="Schwartz D.C."/>
            <person name="Wang Y."/>
            <person name="Chen S."/>
        </authorList>
    </citation>
    <scope>NUCLEOTIDE SEQUENCE [LARGE SCALE GENOMIC DNA]</scope>
    <source>
        <strain evidence="3 4">ZZ0214-1</strain>
    </source>
</reference>
<dbReference type="InterPro" id="IPR011333">
    <property type="entry name" value="SKP1/BTB/POZ_sf"/>
</dbReference>
<comment type="caution">
    <text evidence="3">The sequence shown here is derived from an EMBL/GenBank/DDBJ whole genome shotgun (WGS) entry which is preliminary data.</text>
</comment>
<organism evidence="3 4">
    <name type="scientific">Ganoderma sinense ZZ0214-1</name>
    <dbReference type="NCBI Taxonomy" id="1077348"/>
    <lineage>
        <taxon>Eukaryota</taxon>
        <taxon>Fungi</taxon>
        <taxon>Dikarya</taxon>
        <taxon>Basidiomycota</taxon>
        <taxon>Agaricomycotina</taxon>
        <taxon>Agaricomycetes</taxon>
        <taxon>Polyporales</taxon>
        <taxon>Polyporaceae</taxon>
        <taxon>Ganoderma</taxon>
    </lineage>
</organism>
<dbReference type="Proteomes" id="UP000230002">
    <property type="component" value="Unassembled WGS sequence"/>
</dbReference>
<accession>A0A2G8S4D0</accession>
<protein>
    <recommendedName>
        <fullName evidence="2">BTB domain-containing protein</fullName>
    </recommendedName>
</protein>
<dbReference type="EMBL" id="AYKW01000023">
    <property type="protein sequence ID" value="PIL28418.1"/>
    <property type="molecule type" value="Genomic_DNA"/>
</dbReference>
<dbReference type="Pfam" id="PF00651">
    <property type="entry name" value="BTB"/>
    <property type="match status" value="1"/>
</dbReference>
<evidence type="ECO:0000313" key="3">
    <source>
        <dbReference type="EMBL" id="PIL28418.1"/>
    </source>
</evidence>
<dbReference type="CDD" id="cd18186">
    <property type="entry name" value="BTB_POZ_ZBTB_KLHL-like"/>
    <property type="match status" value="1"/>
</dbReference>
<evidence type="ECO:0000256" key="1">
    <source>
        <dbReference type="SAM" id="MobiDB-lite"/>
    </source>
</evidence>
<proteinExistence type="predicted"/>